<evidence type="ECO:0000313" key="1">
    <source>
        <dbReference type="EMBL" id="MDG6194350.1"/>
    </source>
</evidence>
<proteinExistence type="predicted"/>
<dbReference type="Proteomes" id="UP001153203">
    <property type="component" value="Unassembled WGS sequence"/>
</dbReference>
<reference evidence="1" key="1">
    <citation type="submission" date="2022-06" db="EMBL/GenBank/DDBJ databases">
        <title>Lactococcus from bovine mastitis in China.</title>
        <authorList>
            <person name="Lin Y."/>
            <person name="Han B."/>
        </authorList>
    </citation>
    <scope>NUCLEOTIDE SEQUENCE</scope>
    <source>
        <strain evidence="1">Hebei-B-39</strain>
    </source>
</reference>
<evidence type="ECO:0000313" key="2">
    <source>
        <dbReference type="Proteomes" id="UP001153203"/>
    </source>
</evidence>
<name>A0A9X4PAT8_9LACT</name>
<organism evidence="1 2">
    <name type="scientific">Lactococcus formosensis</name>
    <dbReference type="NCBI Taxonomy" id="1281486"/>
    <lineage>
        <taxon>Bacteria</taxon>
        <taxon>Bacillati</taxon>
        <taxon>Bacillota</taxon>
        <taxon>Bacilli</taxon>
        <taxon>Lactobacillales</taxon>
        <taxon>Streptococcaceae</taxon>
        <taxon>Lactococcus</taxon>
    </lineage>
</organism>
<comment type="caution">
    <text evidence="1">The sequence shown here is derived from an EMBL/GenBank/DDBJ whole genome shotgun (WGS) entry which is preliminary data.</text>
</comment>
<dbReference type="RefSeq" id="WP_279364550.1">
    <property type="nucleotide sequence ID" value="NZ_JAMWGC010000009.1"/>
</dbReference>
<protein>
    <submittedName>
        <fullName evidence="1">Uncharacterized protein</fullName>
    </submittedName>
</protein>
<dbReference type="EMBL" id="JAMWGI010000008">
    <property type="protein sequence ID" value="MDG6194350.1"/>
    <property type="molecule type" value="Genomic_DNA"/>
</dbReference>
<accession>A0A9X4PAT8</accession>
<gene>
    <name evidence="1" type="ORF">NF708_10180</name>
</gene>
<sequence length="1328" mass="145564">MLISIHDQTLQRVGFLSNENPLTPDFKNDKFHRYLAQGASTFDFTVNKRKNGVLQDYMQHLNEHAYFSFQYEGEDFLFDSVIVEENDDEVTFNCLTLNLEMRNEEVKKLDNSTSHNIQWYFDKMGLINFAQIKLGKNEVSDSTRVIKYDSEDTKLSRLISVIQNFDAEFEFVTTLKRDGSLDNITLNLYKKNDGADIQGVGQNRNDVILTFGENVTGVSRKVDKSQIFNGFFVTGKDGLSWKDKAWSVKNAEGVEEFYKRAGESYAKAPLSAQMFPAQIQSTKGDIWTIRNKETEYTSPEAMWGYALSELRKNAYPLVEYEVQATSGVTVSSMGDGTPLHIGDTVRIQDMNFMDSNGDVGLFLSARVSELEISFTNPTNNKITFSNYVKLKSEVSDDLLDRMQSIIDQNTPYRSEIMTTNGIQFKNGTGTTDLSAHIFKGADAVETVADAYTWFRDGTPMAQTQTITVSATSVPEKAVYSYEAKINGAVVGTASVTITNVNDGKDGSDGIAGKDGLGIKSTDITYAISTNSTTPPTSGWTSSVPTLTKGKYLWTRTVWNYTDNSSETGYSVTYISKDGNDGNDGIAGKDGVGIKLTTITYAKSTSGTTQPTTGWTSTVPTVPAGQFLWTKTVWDYTDSTSETGYSVAKMGDNGTDGKDGLGIKSTDITYAISTNSTTPPTSGWTSSVPTLTKGKYLWTRTVWNYTDNSSETGYSVTYISKDGNDGNDGIAGKDGVGIKLTTITYAKSTSGTTQPTTGWTSTVPTVPAGQFLWTKTVWDYTDSTSETGYSVAKMGDNGTDGKDGNDGKTYYPHTAYAYSADGKEGFTTLYPHLNLEQHTEMLVDDSNKLLYGGKGSATATMTHEYVSIPGLPTVKNAVHVTQIAKGQSGWRSPLGSFSVVGGTTYTVSAYVKNNGTETIRLGLYLGVSAQPSGSSQKYLTAYQDVKPSKDFVLYTQNIEVPAGYSYGWSYVYTKNITISADWSFAGLKVEAGETQTLWMPHESDVTSKDYPTYIGTYTDTYYNGSDDPSKYSWALFRGEDGEKGDSGEPGKVVQQDKEPTERFKDMLWQYTGTEPLDVAGITAQPNMTYVWNGSAWQIWFLNPANLQAVNAWITNAMIANAAIDFAKINSATIENLSAVNSILGDVKAGKITNEFEYDSSVGKTKGTLVIDKIGLRMDYIENDDETRPGSLQVSPSGMTVSRYNTEGLRETASYTQKGMVMSSDVLPMKLSWEGITATVYYERSFDVVYITGRGNWGKFEAGKERSFTGLPESVWPQHEIASGASAMGGAQNMAAKISTDGRIGITSSVSKDNCYAGFSITYRARPNVS</sequence>